<keyword evidence="1" id="KW-0812">Transmembrane</keyword>
<dbReference type="EMBL" id="KQ776210">
    <property type="protein sequence ID" value="OAD52213.1"/>
    <property type="molecule type" value="Genomic_DNA"/>
</dbReference>
<dbReference type="AlphaFoldDB" id="A0A310SD55"/>
<evidence type="ECO:0000256" key="1">
    <source>
        <dbReference type="SAM" id="Phobius"/>
    </source>
</evidence>
<keyword evidence="3" id="KW-1185">Reference proteome</keyword>
<reference evidence="2 3" key="1">
    <citation type="submission" date="2015-07" db="EMBL/GenBank/DDBJ databases">
        <title>The genome of Eufriesea mexicana.</title>
        <authorList>
            <person name="Pan H."/>
            <person name="Kapheim K."/>
        </authorList>
    </citation>
    <scope>NUCLEOTIDE SEQUENCE [LARGE SCALE GENOMIC DNA]</scope>
    <source>
        <strain evidence="2">0111107269</strain>
        <tissue evidence="2">Whole body</tissue>
    </source>
</reference>
<organism evidence="2 3">
    <name type="scientific">Eufriesea mexicana</name>
    <dbReference type="NCBI Taxonomy" id="516756"/>
    <lineage>
        <taxon>Eukaryota</taxon>
        <taxon>Metazoa</taxon>
        <taxon>Ecdysozoa</taxon>
        <taxon>Arthropoda</taxon>
        <taxon>Hexapoda</taxon>
        <taxon>Insecta</taxon>
        <taxon>Pterygota</taxon>
        <taxon>Neoptera</taxon>
        <taxon>Endopterygota</taxon>
        <taxon>Hymenoptera</taxon>
        <taxon>Apocrita</taxon>
        <taxon>Aculeata</taxon>
        <taxon>Apoidea</taxon>
        <taxon>Anthophila</taxon>
        <taxon>Apidae</taxon>
        <taxon>Eufriesea</taxon>
    </lineage>
</organism>
<name>A0A310SD55_9HYME</name>
<accession>A0A310SD55</accession>
<sequence length="154" mass="17145">MGNGIIPLMVVAMVPIIAGTIGQRALNKRNAPTNLDYPDYPTKYDEYPVVMPKRAALLFDQIMVALQKVVDNQGREELGGSRTFTRSSGAHLPSGNSQIVPSADEQTVKVVYLLNSYKVMLISKPTNIYFLYRWTFNDADRRKGEFTGVVTSTL</sequence>
<proteinExistence type="predicted"/>
<dbReference type="OrthoDB" id="7464898at2759"/>
<feature type="transmembrane region" description="Helical" evidence="1">
    <location>
        <begin position="6"/>
        <end position="26"/>
    </location>
</feature>
<evidence type="ECO:0000313" key="2">
    <source>
        <dbReference type="EMBL" id="OAD52213.1"/>
    </source>
</evidence>
<keyword evidence="1" id="KW-0472">Membrane</keyword>
<dbReference type="Proteomes" id="UP000250275">
    <property type="component" value="Unassembled WGS sequence"/>
</dbReference>
<gene>
    <name evidence="2" type="ORF">WN48_02614</name>
</gene>
<protein>
    <submittedName>
        <fullName evidence="2">Uncharacterized protein</fullName>
    </submittedName>
</protein>
<keyword evidence="1" id="KW-1133">Transmembrane helix</keyword>
<evidence type="ECO:0000313" key="3">
    <source>
        <dbReference type="Proteomes" id="UP000250275"/>
    </source>
</evidence>